<organism evidence="1 2">
    <name type="scientific">Rubripirellula tenax</name>
    <dbReference type="NCBI Taxonomy" id="2528015"/>
    <lineage>
        <taxon>Bacteria</taxon>
        <taxon>Pseudomonadati</taxon>
        <taxon>Planctomycetota</taxon>
        <taxon>Planctomycetia</taxon>
        <taxon>Pirellulales</taxon>
        <taxon>Pirellulaceae</taxon>
        <taxon>Rubripirellula</taxon>
    </lineage>
</organism>
<gene>
    <name evidence="1" type="ORF">Poly51_48970</name>
</gene>
<accession>A0A5C6EGN7</accession>
<sequence>MDCTGGGLAAAFKWLTLLSRPGESGRYPTKIESRSRLLPLRQSFIVIFAASLLLVGCKQSLESKLGLSYAAPIVPDDVPSQFKPEPDTKLESWLDDGETHLDLKAHYLDAHRCGWEAAIWDWERYGDFKMQSEYDAYCYRADIASGTEALWIGYNDARRQIESKTGLPSTVAQDGG</sequence>
<dbReference type="AlphaFoldDB" id="A0A5C6EGN7"/>
<protein>
    <submittedName>
        <fullName evidence="1">Uncharacterized protein</fullName>
    </submittedName>
</protein>
<keyword evidence="2" id="KW-1185">Reference proteome</keyword>
<reference evidence="1 2" key="1">
    <citation type="submission" date="2019-02" db="EMBL/GenBank/DDBJ databases">
        <title>Deep-cultivation of Planctomycetes and their phenomic and genomic characterization uncovers novel biology.</title>
        <authorList>
            <person name="Wiegand S."/>
            <person name="Jogler M."/>
            <person name="Boedeker C."/>
            <person name="Pinto D."/>
            <person name="Vollmers J."/>
            <person name="Rivas-Marin E."/>
            <person name="Kohn T."/>
            <person name="Peeters S.H."/>
            <person name="Heuer A."/>
            <person name="Rast P."/>
            <person name="Oberbeckmann S."/>
            <person name="Bunk B."/>
            <person name="Jeske O."/>
            <person name="Meyerdierks A."/>
            <person name="Storesund J.E."/>
            <person name="Kallscheuer N."/>
            <person name="Luecker S."/>
            <person name="Lage O.M."/>
            <person name="Pohl T."/>
            <person name="Merkel B.J."/>
            <person name="Hornburger P."/>
            <person name="Mueller R.-W."/>
            <person name="Bruemmer F."/>
            <person name="Labrenz M."/>
            <person name="Spormann A.M."/>
            <person name="Op Den Camp H."/>
            <person name="Overmann J."/>
            <person name="Amann R."/>
            <person name="Jetten M.S.M."/>
            <person name="Mascher T."/>
            <person name="Medema M.H."/>
            <person name="Devos D.P."/>
            <person name="Kaster A.-K."/>
            <person name="Ovreas L."/>
            <person name="Rohde M."/>
            <person name="Galperin M.Y."/>
            <person name="Jogler C."/>
        </authorList>
    </citation>
    <scope>NUCLEOTIDE SEQUENCE [LARGE SCALE GENOMIC DNA]</scope>
    <source>
        <strain evidence="1 2">Poly51</strain>
    </source>
</reference>
<evidence type="ECO:0000313" key="2">
    <source>
        <dbReference type="Proteomes" id="UP000318288"/>
    </source>
</evidence>
<dbReference type="Proteomes" id="UP000318288">
    <property type="component" value="Unassembled WGS sequence"/>
</dbReference>
<proteinExistence type="predicted"/>
<evidence type="ECO:0000313" key="1">
    <source>
        <dbReference type="EMBL" id="TWU48993.1"/>
    </source>
</evidence>
<comment type="caution">
    <text evidence="1">The sequence shown here is derived from an EMBL/GenBank/DDBJ whole genome shotgun (WGS) entry which is preliminary data.</text>
</comment>
<name>A0A5C6EGN7_9BACT</name>
<dbReference type="EMBL" id="SJPW01000006">
    <property type="protein sequence ID" value="TWU48993.1"/>
    <property type="molecule type" value="Genomic_DNA"/>
</dbReference>